<dbReference type="InterPro" id="IPR036271">
    <property type="entry name" value="Tet_transcr_reg_TetR-rel_C_sf"/>
</dbReference>
<comment type="caution">
    <text evidence="5">The sequence shown here is derived from an EMBL/GenBank/DDBJ whole genome shotgun (WGS) entry which is preliminary data.</text>
</comment>
<dbReference type="GO" id="GO:0003677">
    <property type="term" value="F:DNA binding"/>
    <property type="evidence" value="ECO:0007669"/>
    <property type="project" value="UniProtKB-UniRule"/>
</dbReference>
<keyword evidence="2 3" id="KW-0238">DNA-binding</keyword>
<gene>
    <name evidence="5" type="ORF">JCM9152_2731</name>
</gene>
<dbReference type="PROSITE" id="PS50977">
    <property type="entry name" value="HTH_TETR_2"/>
    <property type="match status" value="1"/>
</dbReference>
<dbReference type="Pfam" id="PF17932">
    <property type="entry name" value="TetR_C_24"/>
    <property type="match status" value="1"/>
</dbReference>
<organism evidence="5 6">
    <name type="scientific">Halalkalibacter hemicellulosilyticusJCM 9152</name>
    <dbReference type="NCBI Taxonomy" id="1236971"/>
    <lineage>
        <taxon>Bacteria</taxon>
        <taxon>Bacillati</taxon>
        <taxon>Bacillota</taxon>
        <taxon>Bacilli</taxon>
        <taxon>Bacillales</taxon>
        <taxon>Bacillaceae</taxon>
        <taxon>Halalkalibacter</taxon>
    </lineage>
</organism>
<keyword evidence="6" id="KW-1185">Reference proteome</keyword>
<sequence length="210" mass="24546">MKKAVKSLVKDPELIRKRREQMVKAAVHLFTEKGFHRTTTREIASASGFSIGTLYEYIRKKEDVLFLVCDSIYEEVRGRLQSLMKEEGSGMDRLKNAVSSYFQVVHEMQDEVLVMYQETKSLSKDALKYVLEKEVQMVAMIEEVIRHCVKEKIATLNEKQIKLIANNIVVQGQMWTFRRWSIQKLYNIEEYTQLQIENLLSGLKNTKAME</sequence>
<dbReference type="PANTHER" id="PTHR43479">
    <property type="entry name" value="ACREF/ENVCD OPERON REPRESSOR-RELATED"/>
    <property type="match status" value="1"/>
</dbReference>
<proteinExistence type="predicted"/>
<dbReference type="EMBL" id="BAUU01000018">
    <property type="protein sequence ID" value="GAE31274.1"/>
    <property type="molecule type" value="Genomic_DNA"/>
</dbReference>
<keyword evidence="1" id="KW-0678">Repressor</keyword>
<evidence type="ECO:0000256" key="2">
    <source>
        <dbReference type="ARBA" id="ARBA00023125"/>
    </source>
</evidence>
<dbReference type="SUPFAM" id="SSF46689">
    <property type="entry name" value="Homeodomain-like"/>
    <property type="match status" value="1"/>
</dbReference>
<evidence type="ECO:0000259" key="4">
    <source>
        <dbReference type="PROSITE" id="PS50977"/>
    </source>
</evidence>
<dbReference type="InterPro" id="IPR009057">
    <property type="entry name" value="Homeodomain-like_sf"/>
</dbReference>
<dbReference type="PRINTS" id="PR00455">
    <property type="entry name" value="HTHTETR"/>
</dbReference>
<protein>
    <submittedName>
        <fullName evidence="5">Transcriptional regulator</fullName>
    </submittedName>
</protein>
<dbReference type="Gene3D" id="1.10.10.60">
    <property type="entry name" value="Homeodomain-like"/>
    <property type="match status" value="1"/>
</dbReference>
<evidence type="ECO:0000256" key="1">
    <source>
        <dbReference type="ARBA" id="ARBA00022491"/>
    </source>
</evidence>
<dbReference type="AlphaFoldDB" id="W4QIW0"/>
<dbReference type="Pfam" id="PF00440">
    <property type="entry name" value="TetR_N"/>
    <property type="match status" value="1"/>
</dbReference>
<dbReference type="InterPro" id="IPR050624">
    <property type="entry name" value="HTH-type_Tx_Regulator"/>
</dbReference>
<dbReference type="PANTHER" id="PTHR43479:SF11">
    <property type="entry name" value="ACREF_ENVCD OPERON REPRESSOR-RELATED"/>
    <property type="match status" value="1"/>
</dbReference>
<dbReference type="InterPro" id="IPR001647">
    <property type="entry name" value="HTH_TetR"/>
</dbReference>
<dbReference type="SUPFAM" id="SSF48498">
    <property type="entry name" value="Tetracyclin repressor-like, C-terminal domain"/>
    <property type="match status" value="1"/>
</dbReference>
<accession>W4QIW0</accession>
<dbReference type="Gene3D" id="1.10.357.10">
    <property type="entry name" value="Tetracycline Repressor, domain 2"/>
    <property type="match status" value="1"/>
</dbReference>
<dbReference type="InterPro" id="IPR041490">
    <property type="entry name" value="KstR2_TetR_C"/>
</dbReference>
<reference evidence="5" key="1">
    <citation type="journal article" date="2014" name="Genome Announc.">
        <title>Draft Genome Sequences of Three Alkaliphilic Bacillus Strains, Bacillus wakoensis JCM 9140T, Bacillus akibai JCM 9157T, and Bacillus hemicellulosilyticus JCM 9152T.</title>
        <authorList>
            <person name="Yuki M."/>
            <person name="Oshima K."/>
            <person name="Suda W."/>
            <person name="Oshida Y."/>
            <person name="Kitamura K."/>
            <person name="Iida T."/>
            <person name="Hattori M."/>
            <person name="Ohkuma M."/>
        </authorList>
    </citation>
    <scope>NUCLEOTIDE SEQUENCE [LARGE SCALE GENOMIC DNA]</scope>
    <source>
        <strain evidence="5">JCM 9152</strain>
    </source>
</reference>
<dbReference type="STRING" id="1236971.JCM9152_2731"/>
<evidence type="ECO:0000256" key="3">
    <source>
        <dbReference type="PROSITE-ProRule" id="PRU00335"/>
    </source>
</evidence>
<feature type="DNA-binding region" description="H-T-H motif" evidence="3">
    <location>
        <begin position="39"/>
        <end position="58"/>
    </location>
</feature>
<dbReference type="Proteomes" id="UP000018895">
    <property type="component" value="Unassembled WGS sequence"/>
</dbReference>
<feature type="domain" description="HTH tetR-type" evidence="4">
    <location>
        <begin position="16"/>
        <end position="76"/>
    </location>
</feature>
<evidence type="ECO:0000313" key="6">
    <source>
        <dbReference type="Proteomes" id="UP000018895"/>
    </source>
</evidence>
<name>W4QIW0_9BACI</name>
<evidence type="ECO:0000313" key="5">
    <source>
        <dbReference type="EMBL" id="GAE31274.1"/>
    </source>
</evidence>